<evidence type="ECO:0000313" key="2">
    <source>
        <dbReference type="Proteomes" id="UP000177996"/>
    </source>
</evidence>
<dbReference type="Proteomes" id="UP000177996">
    <property type="component" value="Unassembled WGS sequence"/>
</dbReference>
<dbReference type="Gene3D" id="3.40.50.150">
    <property type="entry name" value="Vaccinia Virus protein VP39"/>
    <property type="match status" value="1"/>
</dbReference>
<proteinExistence type="predicted"/>
<reference evidence="1 2" key="1">
    <citation type="journal article" date="2016" name="Nat. Commun.">
        <title>Thousands of microbial genomes shed light on interconnected biogeochemical processes in an aquifer system.</title>
        <authorList>
            <person name="Anantharaman K."/>
            <person name="Brown C.T."/>
            <person name="Hug L.A."/>
            <person name="Sharon I."/>
            <person name="Castelle C.J."/>
            <person name="Probst A.J."/>
            <person name="Thomas B.C."/>
            <person name="Singh A."/>
            <person name="Wilkins M.J."/>
            <person name="Karaoz U."/>
            <person name="Brodie E.L."/>
            <person name="Williams K.H."/>
            <person name="Hubbard S.S."/>
            <person name="Banfield J.F."/>
        </authorList>
    </citation>
    <scope>NUCLEOTIDE SEQUENCE [LARGE SCALE GENOMIC DNA]</scope>
</reference>
<dbReference type="EMBL" id="MHLL01000026">
    <property type="protein sequence ID" value="OGZ08795.1"/>
    <property type="molecule type" value="Genomic_DNA"/>
</dbReference>
<accession>A0A1G2D590</accession>
<organism evidence="1 2">
    <name type="scientific">Candidatus Lloydbacteria bacterium RIFCSPHIGHO2_02_FULL_50_13</name>
    <dbReference type="NCBI Taxonomy" id="1798661"/>
    <lineage>
        <taxon>Bacteria</taxon>
        <taxon>Candidatus Lloydiibacteriota</taxon>
    </lineage>
</organism>
<dbReference type="Pfam" id="PF13489">
    <property type="entry name" value="Methyltransf_23"/>
    <property type="match status" value="1"/>
</dbReference>
<gene>
    <name evidence="1" type="ORF">A3D65_03290</name>
</gene>
<evidence type="ECO:0008006" key="3">
    <source>
        <dbReference type="Google" id="ProtNLM"/>
    </source>
</evidence>
<protein>
    <recommendedName>
        <fullName evidence="3">Methyltransferase type 11 domain-containing protein</fullName>
    </recommendedName>
</protein>
<name>A0A1G2D590_9BACT</name>
<evidence type="ECO:0000313" key="1">
    <source>
        <dbReference type="EMBL" id="OGZ08795.1"/>
    </source>
</evidence>
<dbReference type="STRING" id="1798661.A3D65_03290"/>
<dbReference type="AlphaFoldDB" id="A0A1G2D590"/>
<comment type="caution">
    <text evidence="1">The sequence shown here is derived from an EMBL/GenBank/DDBJ whole genome shotgun (WGS) entry which is preliminary data.</text>
</comment>
<dbReference type="InterPro" id="IPR029063">
    <property type="entry name" value="SAM-dependent_MTases_sf"/>
</dbReference>
<dbReference type="SUPFAM" id="SSF53335">
    <property type="entry name" value="S-adenosyl-L-methionine-dependent methyltransferases"/>
    <property type="match status" value="1"/>
</dbReference>
<sequence>MTTFFKKCLLFLSNIHYILLRLMRKFVFSDEFLLKYGKHVPYYRVNTNQFRPELIVDEYNKYFDKNEISWKGKKILEIGCGKTNSTGYEISARSNSEVFLAEPFVVFDQVADNIFLTQISKKYNLTKEALAKMVTRVKSFREIPFGHIDIVVSSSVLEHVSNLNKLLEEVTSVSKPEVKMLHIVDYRDHFFKYPYHFLQFSHYVWNNFLNPGDLTRTRQSEHLRIFDQYGYKTEILYEKKDPKEFEKIYQNIDKCFDKNDPTLSIGLSAILVSKK</sequence>